<dbReference type="Proteomes" id="UP000254124">
    <property type="component" value="Unassembled WGS sequence"/>
</dbReference>
<dbReference type="Pfam" id="PF03538">
    <property type="entry name" value="VRP1"/>
    <property type="match status" value="1"/>
</dbReference>
<dbReference type="InterPro" id="IPR018003">
    <property type="entry name" value="Insecticidal_toxin/plasmid_vir"/>
</dbReference>
<name>A0A379S4C5_SALER</name>
<reference evidence="2 3" key="1">
    <citation type="submission" date="2018-06" db="EMBL/GenBank/DDBJ databases">
        <authorList>
            <consortium name="Pathogen Informatics"/>
            <person name="Doyle S."/>
        </authorList>
    </citation>
    <scope>NUCLEOTIDE SEQUENCE [LARGE SCALE GENOMIC DNA]</scope>
    <source>
        <strain evidence="2 3">NCTC7295</strain>
    </source>
</reference>
<protein>
    <submittedName>
        <fullName evidence="2">Virulence protein</fullName>
    </submittedName>
</protein>
<evidence type="ECO:0000313" key="3">
    <source>
        <dbReference type="Proteomes" id="UP000254124"/>
    </source>
</evidence>
<gene>
    <name evidence="2" type="primary">spvA_1</name>
    <name evidence="2" type="ORF">NCTC7295_01813</name>
</gene>
<evidence type="ECO:0000256" key="1">
    <source>
        <dbReference type="ARBA" id="ARBA00023026"/>
    </source>
</evidence>
<dbReference type="EMBL" id="UGWZ01000001">
    <property type="protein sequence ID" value="SUG14198.1"/>
    <property type="molecule type" value="Genomic_DNA"/>
</dbReference>
<organism evidence="2 3">
    <name type="scientific">Salmonella enterica subsp. arizonae</name>
    <dbReference type="NCBI Taxonomy" id="59203"/>
    <lineage>
        <taxon>Bacteria</taxon>
        <taxon>Pseudomonadati</taxon>
        <taxon>Pseudomonadota</taxon>
        <taxon>Gammaproteobacteria</taxon>
        <taxon>Enterobacterales</taxon>
        <taxon>Enterobacteriaceae</taxon>
        <taxon>Salmonella</taxon>
    </lineage>
</organism>
<dbReference type="AlphaFoldDB" id="A0A379S4C5"/>
<keyword evidence="1" id="KW-0843">Virulence</keyword>
<accession>A0A379S4C5</accession>
<sequence length="404" mass="45658">MSITATLSLKKLEEHFGIQNQLSNRGYYSIFDILKLSKSEFTCKHQGLFGAKASKIYDTASGYATQIMLLFRKTYLAQAVQTSVYSTQLQDSNSVVLTKGGPTWQTLFADDWREYCQNGTPEAIDSPVAYLSWLYNQATNFESQMGVDNIIPLAVRRPDLAELMLDNDAINQVVPSLQLVNEVLEQSVTPYVNNVAQNTSVSEMLATTRYPTLLPYHYPHQQALLSLEASDESLQNIIKKTDIAWPYFVKQNLRAGKAETAWQLESNLAPEQRNIIIETFADSTTELTNFYHQSLGMNSSSFEQFVNSNIFCQQLSITKEEMENLIASTCNESKVSISDNYQPAYRVSGSDLYGASYINNYLNDSALLQDRSVVKDECTNPIPMYISSQGVSFCHWQVWFSFKN</sequence>
<proteinExistence type="predicted"/>
<evidence type="ECO:0000313" key="2">
    <source>
        <dbReference type="EMBL" id="SUG14198.1"/>
    </source>
</evidence>